<reference evidence="2 3" key="1">
    <citation type="journal article" date="2011" name="PLoS Pathog.">
        <title>Dynamic evolution of pathogenicity revealed by sequencing and comparative genomics of 19 Pseudomonas syringae isolates.</title>
        <authorList>
            <person name="Baltrus D.A."/>
            <person name="Nishimura M.T."/>
            <person name="Romanchuk A."/>
            <person name="Chang J.H."/>
            <person name="Mukhtar M.S."/>
            <person name="Cherkis K."/>
            <person name="Roach J."/>
            <person name="Grant S.R."/>
            <person name="Jones C.D."/>
            <person name="Dangl J.L."/>
        </authorList>
    </citation>
    <scope>NUCLEOTIDE SEQUENCE [LARGE SCALE GENOMIC DNA]</scope>
    <source>
        <strain evidence="2 3">1704B</strain>
    </source>
</reference>
<proteinExistence type="predicted"/>
<feature type="non-terminal residue" evidence="2">
    <location>
        <position position="1"/>
    </location>
</feature>
<dbReference type="InterPro" id="IPR000160">
    <property type="entry name" value="GGDEF_dom"/>
</dbReference>
<dbReference type="EMBL" id="AEAI01004215">
    <property type="protein sequence ID" value="EGH49392.1"/>
    <property type="molecule type" value="Genomic_DNA"/>
</dbReference>
<evidence type="ECO:0000313" key="2">
    <source>
        <dbReference type="EMBL" id="EGH49392.1"/>
    </source>
</evidence>
<dbReference type="PROSITE" id="PS50887">
    <property type="entry name" value="GGDEF"/>
    <property type="match status" value="1"/>
</dbReference>
<dbReference type="NCBIfam" id="TIGR00254">
    <property type="entry name" value="GGDEF"/>
    <property type="match status" value="1"/>
</dbReference>
<accession>F3GQN9</accession>
<evidence type="ECO:0000313" key="3">
    <source>
        <dbReference type="Proteomes" id="UP000004986"/>
    </source>
</evidence>
<dbReference type="Pfam" id="PF00990">
    <property type="entry name" value="GGDEF"/>
    <property type="match status" value="1"/>
</dbReference>
<dbReference type="InterPro" id="IPR029787">
    <property type="entry name" value="Nucleotide_cyclase"/>
</dbReference>
<feature type="domain" description="GGDEF" evidence="1">
    <location>
        <begin position="2"/>
        <end position="47"/>
    </location>
</feature>
<gene>
    <name evidence="2" type="ORF">PSYPI_46294</name>
</gene>
<dbReference type="AlphaFoldDB" id="F3GQN9"/>
<feature type="non-terminal residue" evidence="2">
    <location>
        <position position="47"/>
    </location>
</feature>
<organism evidence="2 3">
    <name type="scientific">Pseudomonas syringae pv. pisi str. 1704B</name>
    <dbReference type="NCBI Taxonomy" id="629263"/>
    <lineage>
        <taxon>Bacteria</taxon>
        <taxon>Pseudomonadati</taxon>
        <taxon>Pseudomonadota</taxon>
        <taxon>Gammaproteobacteria</taxon>
        <taxon>Pseudomonadales</taxon>
        <taxon>Pseudomonadaceae</taxon>
        <taxon>Pseudomonas</taxon>
        <taxon>Pseudomonas syringae</taxon>
    </lineage>
</organism>
<sequence length="47" mass="5135">HQPLSLLALDLDGFSAINNAFGHAEGDEVLSALNHLLVLNLRRQDLL</sequence>
<dbReference type="Proteomes" id="UP000004986">
    <property type="component" value="Unassembled WGS sequence"/>
</dbReference>
<evidence type="ECO:0000259" key="1">
    <source>
        <dbReference type="PROSITE" id="PS50887"/>
    </source>
</evidence>
<keyword evidence="3" id="KW-1185">Reference proteome</keyword>
<dbReference type="InterPro" id="IPR043128">
    <property type="entry name" value="Rev_trsase/Diguanyl_cyclase"/>
</dbReference>
<comment type="caution">
    <text evidence="2">The sequence shown here is derived from an EMBL/GenBank/DDBJ whole genome shotgun (WGS) entry which is preliminary data.</text>
</comment>
<name>F3GQN9_PSESJ</name>
<protein>
    <submittedName>
        <fullName evidence="2">GGDEF domain-containing protein</fullName>
    </submittedName>
</protein>
<dbReference type="Gene3D" id="3.30.70.270">
    <property type="match status" value="1"/>
</dbReference>
<dbReference type="SUPFAM" id="SSF55073">
    <property type="entry name" value="Nucleotide cyclase"/>
    <property type="match status" value="1"/>
</dbReference>